<accession>A0A6B3SZ68</accession>
<gene>
    <name evidence="1" type="ORF">G3574_21845</name>
</gene>
<organism evidence="1 2">
    <name type="scientific">Noviherbaspirillum galbum</name>
    <dbReference type="NCBI Taxonomy" id="2709383"/>
    <lineage>
        <taxon>Bacteria</taxon>
        <taxon>Pseudomonadati</taxon>
        <taxon>Pseudomonadota</taxon>
        <taxon>Betaproteobacteria</taxon>
        <taxon>Burkholderiales</taxon>
        <taxon>Oxalobacteraceae</taxon>
        <taxon>Noviherbaspirillum</taxon>
    </lineage>
</organism>
<keyword evidence="2" id="KW-1185">Reference proteome</keyword>
<evidence type="ECO:0000313" key="1">
    <source>
        <dbReference type="EMBL" id="NEX63729.1"/>
    </source>
</evidence>
<name>A0A6B3SZ68_9BURK</name>
<comment type="caution">
    <text evidence="1">The sequence shown here is derived from an EMBL/GenBank/DDBJ whole genome shotgun (WGS) entry which is preliminary data.</text>
</comment>
<dbReference type="AlphaFoldDB" id="A0A6B3SZ68"/>
<dbReference type="EMBL" id="JAAIVB010000074">
    <property type="protein sequence ID" value="NEX63729.1"/>
    <property type="molecule type" value="Genomic_DNA"/>
</dbReference>
<protein>
    <submittedName>
        <fullName evidence="1">Uncharacterized protein</fullName>
    </submittedName>
</protein>
<evidence type="ECO:0000313" key="2">
    <source>
        <dbReference type="Proteomes" id="UP000482155"/>
    </source>
</evidence>
<reference evidence="1 2" key="1">
    <citation type="submission" date="2020-02" db="EMBL/GenBank/DDBJ databases">
        <authorList>
            <person name="Kim M.K."/>
        </authorList>
    </citation>
    <scope>NUCLEOTIDE SEQUENCE [LARGE SCALE GENOMIC DNA]</scope>
    <source>
        <strain evidence="1 2">17J57-3</strain>
    </source>
</reference>
<proteinExistence type="predicted"/>
<dbReference type="Proteomes" id="UP000482155">
    <property type="component" value="Unassembled WGS sequence"/>
</dbReference>
<sequence>MEIAHLLRSGSKALVTIGLVLLPFVSTAQVSIDNEAGSSFNGTKRVAIAQFGIEYYTQLTLVGRSGGNTAVQVSNLSGVSDQAMQAMVDQLYAQTIEKLKSAGFEVVDQALVKADPGYQELVASYAKPSPMVINDSQGVLNGNHQSKVFAPTGMMAFFATGGSSGPLRGNMSDRINSQNYGIASREAEVAKRLNATLLKFSFLANYGMMQASKNGFLATYANAAAKVALETAAVLQPYDTQVQWVDASGARAFGNVRRSGATGAFYLDKPLKGAEAFTVVETTSAESKGSDNMVNAVFDLLGSKNAKKNQAIQVNSTDEAYTAAFTPILGAADDALISALKNGR</sequence>
<dbReference type="RefSeq" id="WP_163967661.1">
    <property type="nucleotide sequence ID" value="NZ_JAAIVB010000074.1"/>
</dbReference>